<dbReference type="CTD" id="42139"/>
<dbReference type="OMA" id="WIICTAI"/>
<dbReference type="Pfam" id="PF15860">
    <property type="entry name" value="DUF4728"/>
    <property type="match status" value="1"/>
</dbReference>
<feature type="transmembrane region" description="Helical" evidence="1">
    <location>
        <begin position="21"/>
        <end position="45"/>
    </location>
</feature>
<dbReference type="GO" id="GO:0035159">
    <property type="term" value="P:regulation of tube length, open tracheal system"/>
    <property type="evidence" value="ECO:0007669"/>
    <property type="project" value="TreeGrafter"/>
</dbReference>
<organism evidence="2">
    <name type="scientific">Parasteatoda tepidariorum</name>
    <name type="common">Common house spider</name>
    <name type="synonym">Achaearanea tepidariorum</name>
    <dbReference type="NCBI Taxonomy" id="114398"/>
    <lineage>
        <taxon>Eukaryota</taxon>
        <taxon>Metazoa</taxon>
        <taxon>Ecdysozoa</taxon>
        <taxon>Arthropoda</taxon>
        <taxon>Chelicerata</taxon>
        <taxon>Arachnida</taxon>
        <taxon>Araneae</taxon>
        <taxon>Araneomorphae</taxon>
        <taxon>Entelegynae</taxon>
        <taxon>Araneoidea</taxon>
        <taxon>Theridiidae</taxon>
        <taxon>Parasteatoda</taxon>
    </lineage>
</organism>
<proteinExistence type="evidence at transcript level"/>
<dbReference type="OrthoDB" id="6572371at2759"/>
<feature type="transmembrane region" description="Helical" evidence="1">
    <location>
        <begin position="127"/>
        <end position="151"/>
    </location>
</feature>
<dbReference type="GO" id="GO:0019991">
    <property type="term" value="P:septate junction assembly"/>
    <property type="evidence" value="ECO:0007669"/>
    <property type="project" value="TreeGrafter"/>
</dbReference>
<name>A0A2L2YJA2_PARTP</name>
<dbReference type="PANTHER" id="PTHR36694">
    <property type="entry name" value="PASIFLORA 1, ISOFORM A-RELATED"/>
    <property type="match status" value="1"/>
</dbReference>
<sequence>MAILKKCWVPFMVYSWTSVKIGCFYAALYTGIFHLLFICYSLYVIDGGKSDEFYSPFFELNQSGATVAGSIAIVFSILFLLACSMLIYGVKNENRCMFFPWMIGATFEILLMVCIGIWFLFRYYYNVYSFLASFILWCIDGLHLYCLLCVITQYQILQKLQEPRFVILYP</sequence>
<dbReference type="InterPro" id="IPR031720">
    <property type="entry name" value="DUF4728"/>
</dbReference>
<dbReference type="GO" id="GO:0005886">
    <property type="term" value="C:plasma membrane"/>
    <property type="evidence" value="ECO:0007669"/>
    <property type="project" value="TreeGrafter"/>
</dbReference>
<dbReference type="PANTHER" id="PTHR36694:SF11">
    <property type="entry name" value="LP21121P-RELATED"/>
    <property type="match status" value="1"/>
</dbReference>
<keyword evidence="1" id="KW-0472">Membrane</keyword>
<accession>A0A2L2YJA2</accession>
<dbReference type="KEGG" id="ptep:107441186"/>
<feature type="transmembrane region" description="Helical" evidence="1">
    <location>
        <begin position="65"/>
        <end position="87"/>
    </location>
</feature>
<dbReference type="GeneID" id="107441186"/>
<dbReference type="GO" id="GO:0060857">
    <property type="term" value="P:establishment of glial blood-brain barrier"/>
    <property type="evidence" value="ECO:0007669"/>
    <property type="project" value="TreeGrafter"/>
</dbReference>
<reference evidence="2" key="1">
    <citation type="journal article" date="2016" name="Mol. Ecol. Resour.">
        <title>Evaluation of the impact of RNA preservation methods of spiders for de novo transcriptome assembly.</title>
        <authorList>
            <person name="Kono N."/>
            <person name="Nakamura H."/>
            <person name="Ito Y."/>
            <person name="Tomita M."/>
            <person name="Arakawa K."/>
        </authorList>
    </citation>
    <scope>NUCLEOTIDE SEQUENCE</scope>
    <source>
        <tissue evidence="2">Whole body</tissue>
    </source>
</reference>
<feature type="transmembrane region" description="Helical" evidence="1">
    <location>
        <begin position="99"/>
        <end position="121"/>
    </location>
</feature>
<evidence type="ECO:0000313" key="2">
    <source>
        <dbReference type="EMBL" id="LAA08196.1"/>
    </source>
</evidence>
<evidence type="ECO:0000256" key="1">
    <source>
        <dbReference type="SAM" id="Phobius"/>
    </source>
</evidence>
<dbReference type="RefSeq" id="XP_015909833.1">
    <property type="nucleotide sequence ID" value="XM_016054347.4"/>
</dbReference>
<dbReference type="AlphaFoldDB" id="A0A2L2YJA2"/>
<protein>
    <submittedName>
        <fullName evidence="2">Uncharacterized protein</fullName>
    </submittedName>
</protein>
<keyword evidence="1" id="KW-1133">Transmembrane helix</keyword>
<dbReference type="EMBL" id="IAAA01023235">
    <property type="protein sequence ID" value="LAA08196.1"/>
    <property type="molecule type" value="mRNA"/>
</dbReference>
<keyword evidence="1" id="KW-0812">Transmembrane</keyword>